<accession>A0A1A9V440</accession>
<proteinExistence type="predicted"/>
<evidence type="ECO:0000313" key="2">
    <source>
        <dbReference type="Proteomes" id="UP000078200"/>
    </source>
</evidence>
<organism evidence="1 2">
    <name type="scientific">Glossina austeni</name>
    <name type="common">Savannah tsetse fly</name>
    <dbReference type="NCBI Taxonomy" id="7395"/>
    <lineage>
        <taxon>Eukaryota</taxon>
        <taxon>Metazoa</taxon>
        <taxon>Ecdysozoa</taxon>
        <taxon>Arthropoda</taxon>
        <taxon>Hexapoda</taxon>
        <taxon>Insecta</taxon>
        <taxon>Pterygota</taxon>
        <taxon>Neoptera</taxon>
        <taxon>Endopterygota</taxon>
        <taxon>Diptera</taxon>
        <taxon>Brachycera</taxon>
        <taxon>Muscomorpha</taxon>
        <taxon>Hippoboscoidea</taxon>
        <taxon>Glossinidae</taxon>
        <taxon>Glossina</taxon>
    </lineage>
</organism>
<reference evidence="1" key="1">
    <citation type="submission" date="2020-05" db="UniProtKB">
        <authorList>
            <consortium name="EnsemblMetazoa"/>
        </authorList>
    </citation>
    <scope>IDENTIFICATION</scope>
    <source>
        <strain evidence="1">TTRI</strain>
    </source>
</reference>
<evidence type="ECO:0000313" key="1">
    <source>
        <dbReference type="EnsemblMetazoa" id="GAUT025249-PA"/>
    </source>
</evidence>
<dbReference type="Proteomes" id="UP000078200">
    <property type="component" value="Unassembled WGS sequence"/>
</dbReference>
<sequence length="183" mass="21626">MTLFPGDSNSFRWFDYCSHFADFANCGPLCVATIFVINRNIFLMQKTSAFSAALLEFLDERLEIYLEVNATIKRVIKICKKSICRRTLRKYLSWPVLMDLRKELKGQLNSARQLKMRKICVKFVKKMSYYGGYISKDDSYGTNKRTKLVYQHGEDEDEDEDEDERLTNNINKLIYPKTLERWI</sequence>
<dbReference type="AlphaFoldDB" id="A0A1A9V440"/>
<dbReference type="EnsemblMetazoa" id="GAUT025249-RA">
    <property type="protein sequence ID" value="GAUT025249-PA"/>
    <property type="gene ID" value="GAUT025249"/>
</dbReference>
<keyword evidence="2" id="KW-1185">Reference proteome</keyword>
<dbReference type="VEuPathDB" id="VectorBase:GAUT025249"/>
<name>A0A1A9V440_GLOAU</name>
<protein>
    <submittedName>
        <fullName evidence="1">Uncharacterized protein</fullName>
    </submittedName>
</protein>